<keyword evidence="3" id="KW-0575">Peroxidase</keyword>
<keyword evidence="4" id="KW-0049">Antioxidant</keyword>
<dbReference type="InterPro" id="IPR050924">
    <property type="entry name" value="Peroxiredoxin_BCP/PrxQ"/>
</dbReference>
<comment type="similarity">
    <text evidence="9">Belongs to the peroxiredoxin family. BCP/PrxQ subfamily.</text>
</comment>
<protein>
    <recommendedName>
        <fullName evidence="2">thioredoxin-dependent peroxiredoxin</fullName>
        <ecNumber evidence="2">1.11.1.24</ecNumber>
    </recommendedName>
    <alternativeName>
        <fullName evidence="8">Thioredoxin peroxidase</fullName>
    </alternativeName>
    <alternativeName>
        <fullName evidence="10">Thioredoxin-dependent peroxiredoxin Bcp</fullName>
    </alternativeName>
</protein>
<evidence type="ECO:0000256" key="1">
    <source>
        <dbReference type="ARBA" id="ARBA00003330"/>
    </source>
</evidence>
<dbReference type="OrthoDB" id="5572803at2"/>
<dbReference type="GO" id="GO:0005737">
    <property type="term" value="C:cytoplasm"/>
    <property type="evidence" value="ECO:0007669"/>
    <property type="project" value="TreeGrafter"/>
</dbReference>
<feature type="signal peptide" evidence="12">
    <location>
        <begin position="1"/>
        <end position="22"/>
    </location>
</feature>
<evidence type="ECO:0000256" key="4">
    <source>
        <dbReference type="ARBA" id="ARBA00022862"/>
    </source>
</evidence>
<dbReference type="RefSeq" id="WP_160747253.1">
    <property type="nucleotide sequence ID" value="NZ_WTYK01000007.1"/>
</dbReference>
<evidence type="ECO:0000256" key="5">
    <source>
        <dbReference type="ARBA" id="ARBA00023002"/>
    </source>
</evidence>
<dbReference type="InterPro" id="IPR000866">
    <property type="entry name" value="AhpC/TSA"/>
</dbReference>
<evidence type="ECO:0000256" key="10">
    <source>
        <dbReference type="ARBA" id="ARBA00042639"/>
    </source>
</evidence>
<organism evidence="14 15">
    <name type="scientific">Croceibacterium soli</name>
    <dbReference type="NCBI Taxonomy" id="1739690"/>
    <lineage>
        <taxon>Bacteria</taxon>
        <taxon>Pseudomonadati</taxon>
        <taxon>Pseudomonadota</taxon>
        <taxon>Alphaproteobacteria</taxon>
        <taxon>Sphingomonadales</taxon>
        <taxon>Erythrobacteraceae</taxon>
        <taxon>Croceibacterium</taxon>
    </lineage>
</organism>
<dbReference type="EMBL" id="WTYK01000007">
    <property type="protein sequence ID" value="MXP42391.1"/>
    <property type="molecule type" value="Genomic_DNA"/>
</dbReference>
<dbReference type="PANTHER" id="PTHR42801:SF4">
    <property type="entry name" value="AHPC_TSA FAMILY PROTEIN"/>
    <property type="match status" value="1"/>
</dbReference>
<dbReference type="GO" id="GO:0008379">
    <property type="term" value="F:thioredoxin peroxidase activity"/>
    <property type="evidence" value="ECO:0007669"/>
    <property type="project" value="TreeGrafter"/>
</dbReference>
<reference evidence="14 15" key="1">
    <citation type="submission" date="2019-12" db="EMBL/GenBank/DDBJ databases">
        <title>Genomic-based taxomic classification of the family Erythrobacteraceae.</title>
        <authorList>
            <person name="Xu L."/>
        </authorList>
    </citation>
    <scope>NUCLEOTIDE SEQUENCE [LARGE SCALE GENOMIC DNA]</scope>
    <source>
        <strain evidence="14 15">MCCC 1K02066</strain>
    </source>
</reference>
<evidence type="ECO:0000256" key="6">
    <source>
        <dbReference type="ARBA" id="ARBA00023157"/>
    </source>
</evidence>
<feature type="chain" id="PRO_5026143150" description="thioredoxin-dependent peroxiredoxin" evidence="12">
    <location>
        <begin position="23"/>
        <end position="181"/>
    </location>
</feature>
<evidence type="ECO:0000259" key="13">
    <source>
        <dbReference type="PROSITE" id="PS51352"/>
    </source>
</evidence>
<sequence>MKRTLSILALASFALAAVPATAALQKGAKAPAVVTQGALAGKAYTFDLHKALKKGPVVLYFFPAAFTPGCTLEANAFAEAIPAFNKAGAQVVGMSADPIDKLKDFSRKECRDKFPVASASQETVKAFDVALKRGDKDTGLTDRTSYVIAPDGRIAMVHSDLDWREHVKLTLDAVQAMKAKS</sequence>
<evidence type="ECO:0000256" key="7">
    <source>
        <dbReference type="ARBA" id="ARBA00023284"/>
    </source>
</evidence>
<keyword evidence="7" id="KW-0676">Redox-active center</keyword>
<dbReference type="CDD" id="cd03017">
    <property type="entry name" value="PRX_BCP"/>
    <property type="match status" value="1"/>
</dbReference>
<comment type="catalytic activity">
    <reaction evidence="11">
        <text>a hydroperoxide + [thioredoxin]-dithiol = an alcohol + [thioredoxin]-disulfide + H2O</text>
        <dbReference type="Rhea" id="RHEA:62620"/>
        <dbReference type="Rhea" id="RHEA-COMP:10698"/>
        <dbReference type="Rhea" id="RHEA-COMP:10700"/>
        <dbReference type="ChEBI" id="CHEBI:15377"/>
        <dbReference type="ChEBI" id="CHEBI:29950"/>
        <dbReference type="ChEBI" id="CHEBI:30879"/>
        <dbReference type="ChEBI" id="CHEBI:35924"/>
        <dbReference type="ChEBI" id="CHEBI:50058"/>
        <dbReference type="EC" id="1.11.1.24"/>
    </reaction>
</comment>
<dbReference type="PANTHER" id="PTHR42801">
    <property type="entry name" value="THIOREDOXIN-DEPENDENT PEROXIDE REDUCTASE"/>
    <property type="match status" value="1"/>
</dbReference>
<dbReference type="InterPro" id="IPR036249">
    <property type="entry name" value="Thioredoxin-like_sf"/>
</dbReference>
<name>A0A6I4UUD8_9SPHN</name>
<evidence type="ECO:0000256" key="8">
    <source>
        <dbReference type="ARBA" id="ARBA00032824"/>
    </source>
</evidence>
<dbReference type="AlphaFoldDB" id="A0A6I4UUD8"/>
<evidence type="ECO:0000256" key="2">
    <source>
        <dbReference type="ARBA" id="ARBA00013017"/>
    </source>
</evidence>
<evidence type="ECO:0000313" key="15">
    <source>
        <dbReference type="Proteomes" id="UP000469159"/>
    </source>
</evidence>
<keyword evidence="12" id="KW-0732">Signal</keyword>
<evidence type="ECO:0000256" key="11">
    <source>
        <dbReference type="ARBA" id="ARBA00049091"/>
    </source>
</evidence>
<dbReference type="PROSITE" id="PS51352">
    <property type="entry name" value="THIOREDOXIN_2"/>
    <property type="match status" value="1"/>
</dbReference>
<dbReference type="InterPro" id="IPR013766">
    <property type="entry name" value="Thioredoxin_domain"/>
</dbReference>
<evidence type="ECO:0000313" key="14">
    <source>
        <dbReference type="EMBL" id="MXP42391.1"/>
    </source>
</evidence>
<dbReference type="GO" id="GO:0045454">
    <property type="term" value="P:cell redox homeostasis"/>
    <property type="evidence" value="ECO:0007669"/>
    <property type="project" value="TreeGrafter"/>
</dbReference>
<evidence type="ECO:0000256" key="3">
    <source>
        <dbReference type="ARBA" id="ARBA00022559"/>
    </source>
</evidence>
<dbReference type="GO" id="GO:0034599">
    <property type="term" value="P:cellular response to oxidative stress"/>
    <property type="evidence" value="ECO:0007669"/>
    <property type="project" value="TreeGrafter"/>
</dbReference>
<comment type="caution">
    <text evidence="14">The sequence shown here is derived from an EMBL/GenBank/DDBJ whole genome shotgun (WGS) entry which is preliminary data.</text>
</comment>
<gene>
    <name evidence="14" type="ORF">GRI75_12145</name>
</gene>
<keyword evidence="6" id="KW-1015">Disulfide bond</keyword>
<dbReference type="SUPFAM" id="SSF52833">
    <property type="entry name" value="Thioredoxin-like"/>
    <property type="match status" value="1"/>
</dbReference>
<feature type="domain" description="Thioredoxin" evidence="13">
    <location>
        <begin position="24"/>
        <end position="179"/>
    </location>
</feature>
<evidence type="ECO:0000256" key="12">
    <source>
        <dbReference type="SAM" id="SignalP"/>
    </source>
</evidence>
<proteinExistence type="inferred from homology"/>
<keyword evidence="5" id="KW-0560">Oxidoreductase</keyword>
<dbReference type="Proteomes" id="UP000469159">
    <property type="component" value="Unassembled WGS sequence"/>
</dbReference>
<dbReference type="Gene3D" id="3.40.30.10">
    <property type="entry name" value="Glutaredoxin"/>
    <property type="match status" value="1"/>
</dbReference>
<evidence type="ECO:0000256" key="9">
    <source>
        <dbReference type="ARBA" id="ARBA00038489"/>
    </source>
</evidence>
<keyword evidence="15" id="KW-1185">Reference proteome</keyword>
<dbReference type="Pfam" id="PF00578">
    <property type="entry name" value="AhpC-TSA"/>
    <property type="match status" value="1"/>
</dbReference>
<dbReference type="EC" id="1.11.1.24" evidence="2"/>
<comment type="function">
    <text evidence="1">Thiol-specific peroxidase that catalyzes the reduction of hydrogen peroxide and organic hydroperoxides to water and alcohols, respectively. Plays a role in cell protection against oxidative stress by detoxifying peroxides and as sensor of hydrogen peroxide-mediated signaling events.</text>
</comment>
<accession>A0A6I4UUD8</accession>